<dbReference type="Gene3D" id="3.90.1640.10">
    <property type="entry name" value="inorganic pyrophosphatase (n-terminal core)"/>
    <property type="match status" value="1"/>
</dbReference>
<dbReference type="Pfam" id="PF02272">
    <property type="entry name" value="DHHA1"/>
    <property type="match status" value="1"/>
</dbReference>
<protein>
    <submittedName>
        <fullName evidence="3">Phosphoesterase RecJ domain-containing protein</fullName>
    </submittedName>
</protein>
<dbReference type="Gene3D" id="3.10.310.30">
    <property type="match status" value="1"/>
</dbReference>
<gene>
    <name evidence="3" type="ORF">SAMN02910265_02768</name>
</gene>
<accession>A0A1H6L410</accession>
<name>A0A1H6L410_RUMFL</name>
<dbReference type="GO" id="GO:0003676">
    <property type="term" value="F:nucleic acid binding"/>
    <property type="evidence" value="ECO:0007669"/>
    <property type="project" value="InterPro"/>
</dbReference>
<feature type="domain" description="DHHA1" evidence="2">
    <location>
        <begin position="231"/>
        <end position="316"/>
    </location>
</feature>
<dbReference type="EMBL" id="FNWV01000013">
    <property type="protein sequence ID" value="SEH80081.1"/>
    <property type="molecule type" value="Genomic_DNA"/>
</dbReference>
<feature type="domain" description="DDH" evidence="1">
    <location>
        <begin position="19"/>
        <end position="153"/>
    </location>
</feature>
<proteinExistence type="predicted"/>
<dbReference type="InterPro" id="IPR003156">
    <property type="entry name" value="DHHA1_dom"/>
</dbReference>
<dbReference type="InterPro" id="IPR038763">
    <property type="entry name" value="DHH_sf"/>
</dbReference>
<dbReference type="PANTHER" id="PTHR47618:SF1">
    <property type="entry name" value="BIFUNCTIONAL OLIGORIBONUCLEASE AND PAP PHOSPHATASE NRNA"/>
    <property type="match status" value="1"/>
</dbReference>
<reference evidence="3 4" key="1">
    <citation type="submission" date="2016-10" db="EMBL/GenBank/DDBJ databases">
        <authorList>
            <person name="de Groot N.N."/>
        </authorList>
    </citation>
    <scope>NUCLEOTIDE SEQUENCE [LARGE SCALE GENOMIC DNA]</scope>
    <source>
        <strain evidence="3 4">YAD2003</strain>
    </source>
</reference>
<sequence length="318" mass="34976">MFIGFSEAELFLRNCEDAVIITHRNPDGDCIGAGFGLKDILAQLGIRSRVVCHDGFPSPRYDFLVSEGAGEEFEPKTIIAVDIADENLMGDYKDIYGGKVQLCIDHHISNKNYAEKTLLRSDATAACEIIYDLAKFMGVKITKHCAMCLYTGIATDSGCFKYDCTTPRAHEIAAEMMRSYDINFARINRYMFDVKSMGRLKLEAKVNELMEYCLGGKLAIAAVTQDMMKAMNVSMEELEGFAPLTIQLEETEVGILMREREDGVFKCSFRSANEVNVSAICQMIGGGGHAKAAGCTIDGPLEEAKKFLISAVEGALSK</sequence>
<evidence type="ECO:0000259" key="2">
    <source>
        <dbReference type="Pfam" id="PF02272"/>
    </source>
</evidence>
<dbReference type="RefSeq" id="WP_074718400.1">
    <property type="nucleotide sequence ID" value="NZ_FNWV01000013.1"/>
</dbReference>
<evidence type="ECO:0000313" key="4">
    <source>
        <dbReference type="Proteomes" id="UP000183190"/>
    </source>
</evidence>
<dbReference type="AlphaFoldDB" id="A0A1H6L410"/>
<evidence type="ECO:0000313" key="3">
    <source>
        <dbReference type="EMBL" id="SEH80081.1"/>
    </source>
</evidence>
<evidence type="ECO:0000259" key="1">
    <source>
        <dbReference type="Pfam" id="PF01368"/>
    </source>
</evidence>
<dbReference type="OrthoDB" id="9803668at2"/>
<dbReference type="InterPro" id="IPR051319">
    <property type="entry name" value="Oligoribo/pAp-PDE_c-di-AMP_PDE"/>
</dbReference>
<dbReference type="PANTHER" id="PTHR47618">
    <property type="entry name" value="BIFUNCTIONAL OLIGORIBONUCLEASE AND PAP PHOSPHATASE NRNA"/>
    <property type="match status" value="1"/>
</dbReference>
<dbReference type="SUPFAM" id="SSF64182">
    <property type="entry name" value="DHH phosphoesterases"/>
    <property type="match status" value="1"/>
</dbReference>
<organism evidence="3 4">
    <name type="scientific">Ruminococcus flavefaciens</name>
    <dbReference type="NCBI Taxonomy" id="1265"/>
    <lineage>
        <taxon>Bacteria</taxon>
        <taxon>Bacillati</taxon>
        <taxon>Bacillota</taxon>
        <taxon>Clostridia</taxon>
        <taxon>Eubacteriales</taxon>
        <taxon>Oscillospiraceae</taxon>
        <taxon>Ruminococcus</taxon>
    </lineage>
</organism>
<dbReference type="InterPro" id="IPR001667">
    <property type="entry name" value="DDH_dom"/>
</dbReference>
<dbReference type="Proteomes" id="UP000183190">
    <property type="component" value="Unassembled WGS sequence"/>
</dbReference>
<dbReference type="Pfam" id="PF01368">
    <property type="entry name" value="DHH"/>
    <property type="match status" value="1"/>
</dbReference>